<accession>A0ABT3P6I5</accession>
<organism evidence="1 2">
    <name type="scientific">Alteromonas aquimaris</name>
    <dbReference type="NCBI Taxonomy" id="2998417"/>
    <lineage>
        <taxon>Bacteria</taxon>
        <taxon>Pseudomonadati</taxon>
        <taxon>Pseudomonadota</taxon>
        <taxon>Gammaproteobacteria</taxon>
        <taxon>Alteromonadales</taxon>
        <taxon>Alteromonadaceae</taxon>
        <taxon>Alteromonas/Salinimonas group</taxon>
        <taxon>Alteromonas</taxon>
    </lineage>
</organism>
<proteinExistence type="predicted"/>
<dbReference type="Proteomes" id="UP001142810">
    <property type="component" value="Unassembled WGS sequence"/>
</dbReference>
<name>A0ABT3P6I5_9ALTE</name>
<gene>
    <name evidence="1" type="ORF">OPS25_07715</name>
</gene>
<reference evidence="1" key="1">
    <citation type="submission" date="2022-11" db="EMBL/GenBank/DDBJ databases">
        <title>Alteromonas sp. nov., isolated from sea water of the Qingdao.</title>
        <authorList>
            <person name="Wang Q."/>
        </authorList>
    </citation>
    <scope>NUCLEOTIDE SEQUENCE</scope>
    <source>
        <strain evidence="1">ASW11-7</strain>
    </source>
</reference>
<dbReference type="EMBL" id="JAPFRD010000010">
    <property type="protein sequence ID" value="MCW8108377.1"/>
    <property type="molecule type" value="Genomic_DNA"/>
</dbReference>
<evidence type="ECO:0000313" key="2">
    <source>
        <dbReference type="Proteomes" id="UP001142810"/>
    </source>
</evidence>
<protein>
    <submittedName>
        <fullName evidence="1">Uncharacterized protein</fullName>
    </submittedName>
</protein>
<sequence>MKQKKLKIFKDGNHVQTVTYQKDLYWKATHFIPDKQLPFYMYEPLETQKLKLQKGGYMNQTGFVGG</sequence>
<dbReference type="RefSeq" id="WP_265617099.1">
    <property type="nucleotide sequence ID" value="NZ_JAPFRD010000010.1"/>
</dbReference>
<comment type="caution">
    <text evidence="1">The sequence shown here is derived from an EMBL/GenBank/DDBJ whole genome shotgun (WGS) entry which is preliminary data.</text>
</comment>
<evidence type="ECO:0000313" key="1">
    <source>
        <dbReference type="EMBL" id="MCW8108377.1"/>
    </source>
</evidence>
<keyword evidence="2" id="KW-1185">Reference proteome</keyword>